<accession>A0A085GIH3</accession>
<dbReference type="EMBL" id="JMPJ01000037">
    <property type="protein sequence ID" value="KFC83518.1"/>
    <property type="molecule type" value="Genomic_DNA"/>
</dbReference>
<gene>
    <name evidence="9" type="ORF">GEAM_1146</name>
</gene>
<dbReference type="InterPro" id="IPR036661">
    <property type="entry name" value="Luciferase-like_sf"/>
</dbReference>
<dbReference type="NCBIfam" id="TIGR03860">
    <property type="entry name" value="FMN_nitrolo"/>
    <property type="match status" value="1"/>
</dbReference>
<dbReference type="EC" id="1.14.-.-" evidence="9"/>
<comment type="caution">
    <text evidence="9">The sequence shown here is derived from an EMBL/GenBank/DDBJ whole genome shotgun (WGS) entry which is preliminary data.</text>
</comment>
<dbReference type="GO" id="GO:0004497">
    <property type="term" value="F:monooxygenase activity"/>
    <property type="evidence" value="ECO:0007669"/>
    <property type="project" value="UniProtKB-KW"/>
</dbReference>
<feature type="domain" description="Luciferase-like" evidence="8">
    <location>
        <begin position="45"/>
        <end position="394"/>
    </location>
</feature>
<evidence type="ECO:0000256" key="7">
    <source>
        <dbReference type="SAM" id="MobiDB-lite"/>
    </source>
</evidence>
<evidence type="ECO:0000256" key="5">
    <source>
        <dbReference type="ARBA" id="ARBA00033748"/>
    </source>
</evidence>
<organism evidence="9 10">
    <name type="scientific">Ewingella americana (strain ATCC 33852 / DSM 4580 / CCUG 14506 / JCM 5911 / LMG 7869 / NCTC 12157 / CDC 1468-78)</name>
    <dbReference type="NCBI Taxonomy" id="910964"/>
    <lineage>
        <taxon>Bacteria</taxon>
        <taxon>Pseudomonadati</taxon>
        <taxon>Pseudomonadota</taxon>
        <taxon>Gammaproteobacteria</taxon>
        <taxon>Enterobacterales</taxon>
        <taxon>Yersiniaceae</taxon>
        <taxon>Ewingella</taxon>
    </lineage>
</organism>
<dbReference type="PANTHER" id="PTHR30011:SF16">
    <property type="entry name" value="C2H2 FINGER DOMAIN TRANSCRIPTION FACTOR (EUROFUNG)-RELATED"/>
    <property type="match status" value="1"/>
</dbReference>
<dbReference type="STRING" id="910964.GEAM_1146"/>
<evidence type="ECO:0000256" key="4">
    <source>
        <dbReference type="ARBA" id="ARBA00023033"/>
    </source>
</evidence>
<dbReference type="InterPro" id="IPR011251">
    <property type="entry name" value="Luciferase-like_dom"/>
</dbReference>
<dbReference type="InterPro" id="IPR016215">
    <property type="entry name" value="NTA_MOA"/>
</dbReference>
<dbReference type="CDD" id="cd01095">
    <property type="entry name" value="Nitrilotriacetate_monoxgenase"/>
    <property type="match status" value="1"/>
</dbReference>
<evidence type="ECO:0000256" key="2">
    <source>
        <dbReference type="ARBA" id="ARBA00022643"/>
    </source>
</evidence>
<feature type="binding site" evidence="6">
    <location>
        <position position="72"/>
    </location>
    <ligand>
        <name>FMN</name>
        <dbReference type="ChEBI" id="CHEBI:58210"/>
    </ligand>
</feature>
<protein>
    <submittedName>
        <fullName evidence="9">Nitrilotriacetate monooxygenase component A/pristinamycin IIA synthase subunit A</fullName>
        <ecNumber evidence="9">1.14.-.-</ecNumber>
        <ecNumber evidence="9">1.14.13.-</ecNumber>
    </submittedName>
</protein>
<evidence type="ECO:0000313" key="9">
    <source>
        <dbReference type="EMBL" id="KFC83518.1"/>
    </source>
</evidence>
<dbReference type="AlphaFoldDB" id="A0A085GIH3"/>
<feature type="region of interest" description="Disordered" evidence="7">
    <location>
        <begin position="449"/>
        <end position="469"/>
    </location>
</feature>
<dbReference type="Gene3D" id="3.20.20.30">
    <property type="entry name" value="Luciferase-like domain"/>
    <property type="match status" value="1"/>
</dbReference>
<dbReference type="GO" id="GO:0016705">
    <property type="term" value="F:oxidoreductase activity, acting on paired donors, with incorporation or reduction of molecular oxygen"/>
    <property type="evidence" value="ECO:0007669"/>
    <property type="project" value="InterPro"/>
</dbReference>
<keyword evidence="1 6" id="KW-0285">Flavoprotein</keyword>
<dbReference type="eggNOG" id="COG2141">
    <property type="taxonomic scope" value="Bacteria"/>
</dbReference>
<dbReference type="PANTHER" id="PTHR30011">
    <property type="entry name" value="ALKANESULFONATE MONOOXYGENASE-RELATED"/>
    <property type="match status" value="1"/>
</dbReference>
<keyword evidence="3 9" id="KW-0560">Oxidoreductase</keyword>
<evidence type="ECO:0000256" key="1">
    <source>
        <dbReference type="ARBA" id="ARBA00022630"/>
    </source>
</evidence>
<evidence type="ECO:0000313" key="10">
    <source>
        <dbReference type="Proteomes" id="UP000028640"/>
    </source>
</evidence>
<keyword evidence="2 6" id="KW-0288">FMN</keyword>
<evidence type="ECO:0000256" key="6">
    <source>
        <dbReference type="PIRSR" id="PIRSR000337-1"/>
    </source>
</evidence>
<dbReference type="InterPro" id="IPR051260">
    <property type="entry name" value="Diverse_substr_monoxygenases"/>
</dbReference>
<evidence type="ECO:0000259" key="8">
    <source>
        <dbReference type="Pfam" id="PF00296"/>
    </source>
</evidence>
<dbReference type="GeneID" id="78379488"/>
<feature type="binding site" evidence="6">
    <location>
        <position position="162"/>
    </location>
    <ligand>
        <name>FMN</name>
        <dbReference type="ChEBI" id="CHEBI:58210"/>
    </ligand>
</feature>
<feature type="binding site" evidence="6">
    <location>
        <position position="109"/>
    </location>
    <ligand>
        <name>FMN</name>
        <dbReference type="ChEBI" id="CHEBI:58210"/>
    </ligand>
</feature>
<dbReference type="Pfam" id="PF00296">
    <property type="entry name" value="Bac_luciferase"/>
    <property type="match status" value="1"/>
</dbReference>
<keyword evidence="10" id="KW-1185">Reference proteome</keyword>
<dbReference type="RefSeq" id="WP_051899418.1">
    <property type="nucleotide sequence ID" value="NZ_JMPJ01000037.1"/>
</dbReference>
<dbReference type="EC" id="1.14.13.-" evidence="9"/>
<sequence length="469" mass="51500">MSQSIPSQSAANAKVANKKSIKLGLMLHGAGGHMNSWRHEKVPADASVNFPYFRELALKAEAANFDFLFVADGLHINEKSLPHFLNRFEPVALLSALASVTHSIGLAGTISTSYSDPFTVARQLASIDNISNGRAGWNVVTSPLAGSAKNFGKDHPEHSLRYQIAEEYINVVQGLWDSWDDDAFIRDRESGVFFDAAKLHKLNHQGQFFSVEGPLNIKRSPQGQPVIFQAGASEAGIALAGKSADAVFTNARTLQEAQEYSAKLQAQVALHGRHPVGIFPGISPIVGATEEEAEAKYQYLLSLISVDDALAYLGRFFDHHDFSQYPLDEPFPDVGDLGQNTFRSTTDQIKRSAKEKNLTLRDVAFQTTLPKGEFFGTPEQVADTFIRWVEEGGADGFIIGGPVLTEALDDITRLVLPVLADRGYWHPSTESKTLRERLGLPFKTSRYAQVSTKQQKNEQPQVAATLTHH</sequence>
<dbReference type="SUPFAM" id="SSF51679">
    <property type="entry name" value="Bacterial luciferase-like"/>
    <property type="match status" value="1"/>
</dbReference>
<reference evidence="9 10" key="1">
    <citation type="submission" date="2014-05" db="EMBL/GenBank/DDBJ databases">
        <title>ATOL: Assembling a taxonomically balanced genome-scale reconstruction of the evolutionary history of the Enterobacteriaceae.</title>
        <authorList>
            <person name="Plunkett G.III."/>
            <person name="Neeno-Eckwall E.C."/>
            <person name="Glasner J.D."/>
            <person name="Perna N.T."/>
        </authorList>
    </citation>
    <scope>NUCLEOTIDE SEQUENCE [LARGE SCALE GENOMIC DNA]</scope>
    <source>
        <strain evidence="9 10">ATCC 33852</strain>
    </source>
</reference>
<evidence type="ECO:0000256" key="3">
    <source>
        <dbReference type="ARBA" id="ARBA00023002"/>
    </source>
</evidence>
<feature type="binding site" evidence="6">
    <location>
        <position position="158"/>
    </location>
    <ligand>
        <name>FMN</name>
        <dbReference type="ChEBI" id="CHEBI:58210"/>
    </ligand>
</feature>
<dbReference type="PIRSF" id="PIRSF000337">
    <property type="entry name" value="NTA_MOA"/>
    <property type="match status" value="1"/>
</dbReference>
<keyword evidence="4 9" id="KW-0503">Monooxygenase</keyword>
<name>A0A085GIH3_EWIA3</name>
<feature type="binding site" evidence="6">
    <location>
        <position position="233"/>
    </location>
    <ligand>
        <name>FMN</name>
        <dbReference type="ChEBI" id="CHEBI:58210"/>
    </ligand>
</feature>
<comment type="similarity">
    <text evidence="5">Belongs to the NtaA/SnaA/DszA monooxygenase family.</text>
</comment>
<proteinExistence type="inferred from homology"/>
<dbReference type="Proteomes" id="UP000028640">
    <property type="component" value="Unassembled WGS sequence"/>
</dbReference>